<feature type="transmembrane region" description="Helical" evidence="1">
    <location>
        <begin position="85"/>
        <end position="104"/>
    </location>
</feature>
<organism evidence="2 3">
    <name type="scientific">Clostridium frigoris</name>
    <dbReference type="NCBI Taxonomy" id="205327"/>
    <lineage>
        <taxon>Bacteria</taxon>
        <taxon>Bacillati</taxon>
        <taxon>Bacillota</taxon>
        <taxon>Clostridia</taxon>
        <taxon>Eubacteriales</taxon>
        <taxon>Clostridiaceae</taxon>
        <taxon>Clostridium</taxon>
    </lineage>
</organism>
<dbReference type="Pfam" id="PF14897">
    <property type="entry name" value="EpsG"/>
    <property type="match status" value="1"/>
</dbReference>
<keyword evidence="3" id="KW-1185">Reference proteome</keyword>
<reference evidence="2 3" key="1">
    <citation type="submission" date="2021-06" db="EMBL/GenBank/DDBJ databases">
        <title>Clostridia strains as spoilage organisms.</title>
        <authorList>
            <person name="Wambui J."/>
            <person name="Stephan R."/>
            <person name="Stevens M.J.A."/>
        </authorList>
    </citation>
    <scope>NUCLEOTIDE SEQUENCE [LARGE SCALE GENOMIC DNA]</scope>
    <source>
        <strain evidence="2 3">DSM 14204</strain>
    </source>
</reference>
<evidence type="ECO:0000313" key="2">
    <source>
        <dbReference type="EMBL" id="MBU3159855.1"/>
    </source>
</evidence>
<dbReference type="Proteomes" id="UP000776252">
    <property type="component" value="Unassembled WGS sequence"/>
</dbReference>
<keyword evidence="1" id="KW-1133">Transmembrane helix</keyword>
<feature type="transmembrane region" description="Helical" evidence="1">
    <location>
        <begin position="158"/>
        <end position="180"/>
    </location>
</feature>
<dbReference type="RefSeq" id="WP_216148135.1">
    <property type="nucleotide sequence ID" value="NZ_JAHLDV010000015.1"/>
</dbReference>
<feature type="transmembrane region" description="Helical" evidence="1">
    <location>
        <begin position="116"/>
        <end position="146"/>
    </location>
</feature>
<proteinExistence type="predicted"/>
<sequence length="359" mass="41515">MIFYFSWFIITFLLVVFKKEESNKNIIFVFILFTLVYGCRNYGGVDDMAYISAFNNTVNGNIVYGIKDESFLVISRIIGALGFNYKAVFLLYASISFTFVYLAYRELCYNKYEWIVAILGFLVFCFLPTITVMRQFVAASIIIYAFTLKQKNKNKLSLIFIALACIFHLGAVIGFVLFPLFSIKFKTKTKVIVPLVCLGIGYLGFFAAILNNLVFLIPTSYLGYLDEYANTEPRIGIVHIILISTYLIQFVLLNINKTNNPSDKTVDFLERGQMIYFSLFFITLSSGWMSRLSIYFLLFTPFIFKTFIARFSLIKDKKILYGVCYVAFLLLFMYQIINIPYSTNMNKIIPYNGSFDFMR</sequence>
<feature type="transmembrane region" description="Helical" evidence="1">
    <location>
        <begin position="237"/>
        <end position="256"/>
    </location>
</feature>
<accession>A0ABS6BTL2</accession>
<dbReference type="InterPro" id="IPR049458">
    <property type="entry name" value="EpsG-like"/>
</dbReference>
<keyword evidence="1" id="KW-0812">Transmembrane</keyword>
<protein>
    <submittedName>
        <fullName evidence="2">EpsG family protein</fullName>
    </submittedName>
</protein>
<feature type="transmembrane region" description="Helical" evidence="1">
    <location>
        <begin position="268"/>
        <end position="288"/>
    </location>
</feature>
<name>A0ABS6BTL2_9CLOT</name>
<feature type="transmembrane region" description="Helical" evidence="1">
    <location>
        <begin position="319"/>
        <end position="337"/>
    </location>
</feature>
<evidence type="ECO:0000256" key="1">
    <source>
        <dbReference type="SAM" id="Phobius"/>
    </source>
</evidence>
<comment type="caution">
    <text evidence="2">The sequence shown here is derived from an EMBL/GenBank/DDBJ whole genome shotgun (WGS) entry which is preliminary data.</text>
</comment>
<evidence type="ECO:0000313" key="3">
    <source>
        <dbReference type="Proteomes" id="UP000776252"/>
    </source>
</evidence>
<gene>
    <name evidence="2" type="ORF">KPL37_08835</name>
</gene>
<keyword evidence="1" id="KW-0472">Membrane</keyword>
<feature type="transmembrane region" description="Helical" evidence="1">
    <location>
        <begin position="192"/>
        <end position="217"/>
    </location>
</feature>
<dbReference type="EMBL" id="JAHLDV010000015">
    <property type="protein sequence ID" value="MBU3159855.1"/>
    <property type="molecule type" value="Genomic_DNA"/>
</dbReference>